<reference evidence="7 8" key="1">
    <citation type="submission" date="2013-05" db="EMBL/GenBank/DDBJ databases">
        <authorList>
            <person name="Richards V.P."/>
            <person name="Durkin S.A.S."/>
            <person name="Kim M."/>
            <person name="Pavinski Bitar P.D."/>
            <person name="Stanhope M.J."/>
            <person name="Town C.D."/>
            <person name="Venter J.C."/>
        </authorList>
    </citation>
    <scope>NUCLEOTIDE SEQUENCE [LARGE SCALE GENOMIC DNA]</scope>
    <source>
        <strain evidence="7 8">LMG 14747</strain>
    </source>
</reference>
<dbReference type="eggNOG" id="COG3763">
    <property type="taxonomic scope" value="Bacteria"/>
</dbReference>
<dbReference type="EMBL" id="ANQC01000121">
    <property type="protein sequence ID" value="ESV55273.1"/>
    <property type="molecule type" value="Genomic_DNA"/>
</dbReference>
<dbReference type="Proteomes" id="UP000018482">
    <property type="component" value="Unassembled WGS sequence"/>
</dbReference>
<keyword evidence="5 6" id="KW-0472">Membrane</keyword>
<evidence type="ECO:0000256" key="6">
    <source>
        <dbReference type="HAMAP-Rule" id="MF_00363"/>
    </source>
</evidence>
<evidence type="ECO:0000256" key="3">
    <source>
        <dbReference type="ARBA" id="ARBA00022692"/>
    </source>
</evidence>
<comment type="subcellular location">
    <subcellularLocation>
        <location evidence="6">Cell membrane</location>
        <topology evidence="6">Single-pass membrane protein</topology>
    </subcellularLocation>
    <subcellularLocation>
        <location evidence="1">Membrane</location>
        <topology evidence="1">Single-pass membrane protein</topology>
    </subcellularLocation>
</comment>
<dbReference type="HAMAP" id="MF_00363">
    <property type="entry name" value="UPF0154"/>
    <property type="match status" value="1"/>
</dbReference>
<keyword evidence="6" id="KW-1003">Cell membrane</keyword>
<keyword evidence="3 6" id="KW-0812">Transmembrane</keyword>
<comment type="similarity">
    <text evidence="2 6">Belongs to the UPF0154 family.</text>
</comment>
<dbReference type="GO" id="GO:0005886">
    <property type="term" value="C:plasma membrane"/>
    <property type="evidence" value="ECO:0007669"/>
    <property type="project" value="UniProtKB-SubCell"/>
</dbReference>
<evidence type="ECO:0000313" key="8">
    <source>
        <dbReference type="Proteomes" id="UP000018482"/>
    </source>
</evidence>
<evidence type="ECO:0000256" key="2">
    <source>
        <dbReference type="ARBA" id="ARBA00006694"/>
    </source>
</evidence>
<keyword evidence="4 6" id="KW-1133">Transmembrane helix</keyword>
<dbReference type="InterPro" id="IPR005359">
    <property type="entry name" value="UPF0154"/>
</dbReference>
<dbReference type="AlphaFoldDB" id="V6Z3H4"/>
<sequence>MSTPLWILIVVLAAIAGLFGGIFIARKQIEKEIGEYPRLTPDAIREMMSQMGQKPNEAKVQQTYRNIVKQSKVAAAKKKK</sequence>
<dbReference type="Pfam" id="PF03672">
    <property type="entry name" value="UPF0154"/>
    <property type="match status" value="1"/>
</dbReference>
<organism evidence="7 8">
    <name type="scientific">Streptococcus agalactiae LMG 14747</name>
    <dbReference type="NCBI Taxonomy" id="1154860"/>
    <lineage>
        <taxon>Bacteria</taxon>
        <taxon>Bacillati</taxon>
        <taxon>Bacillota</taxon>
        <taxon>Bacilli</taxon>
        <taxon>Lactobacillales</taxon>
        <taxon>Streptococcaceae</taxon>
        <taxon>Streptococcus</taxon>
    </lineage>
</organism>
<comment type="caution">
    <text evidence="7">The sequence shown here is derived from an EMBL/GenBank/DDBJ whole genome shotgun (WGS) entry which is preliminary data.</text>
</comment>
<gene>
    <name evidence="7" type="ORF">SAG0136_08680</name>
</gene>
<name>V6Z3H4_STRAG</name>
<evidence type="ECO:0000256" key="5">
    <source>
        <dbReference type="ARBA" id="ARBA00023136"/>
    </source>
</evidence>
<evidence type="ECO:0000256" key="1">
    <source>
        <dbReference type="ARBA" id="ARBA00004167"/>
    </source>
</evidence>
<protein>
    <recommendedName>
        <fullName evidence="6">UPF0154 protein SAG0136_08680</fullName>
    </recommendedName>
</protein>
<feature type="transmembrane region" description="Helical" evidence="6">
    <location>
        <begin position="6"/>
        <end position="25"/>
    </location>
</feature>
<evidence type="ECO:0000313" key="7">
    <source>
        <dbReference type="EMBL" id="ESV55273.1"/>
    </source>
</evidence>
<proteinExistence type="inferred from homology"/>
<evidence type="ECO:0000256" key="4">
    <source>
        <dbReference type="ARBA" id="ARBA00022989"/>
    </source>
</evidence>
<accession>V6Z3H4</accession>